<dbReference type="InterPro" id="IPR035996">
    <property type="entry name" value="4pyrrol_Methylase_sf"/>
</dbReference>
<dbReference type="Gene3D" id="3.30.950.10">
    <property type="entry name" value="Methyltransferase, Cobalt-precorrin-4 Transmethylase, Domain 2"/>
    <property type="match status" value="1"/>
</dbReference>
<dbReference type="InterPro" id="IPR014776">
    <property type="entry name" value="4pyrrole_Mease_sub2"/>
</dbReference>
<dbReference type="Proteomes" id="UP001174909">
    <property type="component" value="Unassembled WGS sequence"/>
</dbReference>
<dbReference type="CDD" id="cd11648">
    <property type="entry name" value="RsmI"/>
    <property type="match status" value="1"/>
</dbReference>
<keyword evidence="2" id="KW-0698">rRNA processing</keyword>
<evidence type="ECO:0000259" key="7">
    <source>
        <dbReference type="Pfam" id="PF00590"/>
    </source>
</evidence>
<sequence>MTTPADPTIKRSLVPYALYSHPWALYVIGTPIGNLGDLTLRASRILSSVPLVAAEDTRVTRRLLAHLDAHPRLLSCHEHNWKRQLPRLLEALDEGDVALATDAGSPAISDPGAGLVAAVAEAGHSVVTIPGVSAVTAALSVAGFPADQFQFLGFLPRRRSNRSTTLTDAARLGQTLVLFESPHRLRATLTDIADALNDPPIAVCRELTKLHEEIWRGNTSDALAYFAAPRGEFTVVIGPGHPRRTGSDRQPGRTAANGPPHTGGTPRRRQTRARRGGRGRRLYRPPAPRRLCPVG</sequence>
<dbReference type="GO" id="GO:0006364">
    <property type="term" value="P:rRNA processing"/>
    <property type="evidence" value="ECO:0007669"/>
    <property type="project" value="UniProtKB-KW"/>
</dbReference>
<evidence type="ECO:0000256" key="3">
    <source>
        <dbReference type="ARBA" id="ARBA00022603"/>
    </source>
</evidence>
<proteinExistence type="inferred from homology"/>
<feature type="compositionally biased region" description="Basic residues" evidence="6">
    <location>
        <begin position="266"/>
        <end position="283"/>
    </location>
</feature>
<dbReference type="PANTHER" id="PTHR46111">
    <property type="entry name" value="RIBOSOMAL RNA SMALL SUBUNIT METHYLTRANSFERASE I"/>
    <property type="match status" value="1"/>
</dbReference>
<dbReference type="AlphaFoldDB" id="A0AA35R737"/>
<evidence type="ECO:0000256" key="4">
    <source>
        <dbReference type="ARBA" id="ARBA00022679"/>
    </source>
</evidence>
<dbReference type="Gene3D" id="3.40.1010.10">
    <property type="entry name" value="Cobalt-precorrin-4 Transmethylase, Domain 1"/>
    <property type="match status" value="1"/>
</dbReference>
<dbReference type="EMBL" id="CASHTH010000570">
    <property type="protein sequence ID" value="CAI8004732.1"/>
    <property type="molecule type" value="Genomic_DNA"/>
</dbReference>
<comment type="caution">
    <text evidence="8">The sequence shown here is derived from an EMBL/GenBank/DDBJ whole genome shotgun (WGS) entry which is preliminary data.</text>
</comment>
<name>A0AA35R737_GEOBA</name>
<dbReference type="InterPro" id="IPR014777">
    <property type="entry name" value="4pyrrole_Mease_sub1"/>
</dbReference>
<dbReference type="PANTHER" id="PTHR46111:SF1">
    <property type="entry name" value="RIBOSOMAL RNA SMALL SUBUNIT METHYLTRANSFERASE I"/>
    <property type="match status" value="1"/>
</dbReference>
<reference evidence="8" key="1">
    <citation type="submission" date="2023-03" db="EMBL/GenBank/DDBJ databases">
        <authorList>
            <person name="Steffen K."/>
            <person name="Cardenas P."/>
        </authorList>
    </citation>
    <scope>NUCLEOTIDE SEQUENCE</scope>
</reference>
<keyword evidence="1" id="KW-0963">Cytoplasm</keyword>
<keyword evidence="5" id="KW-0949">S-adenosyl-L-methionine</keyword>
<evidence type="ECO:0000313" key="8">
    <source>
        <dbReference type="EMBL" id="CAI8004732.1"/>
    </source>
</evidence>
<feature type="domain" description="Tetrapyrrole methylase" evidence="7">
    <location>
        <begin position="25"/>
        <end position="221"/>
    </location>
</feature>
<evidence type="ECO:0000256" key="6">
    <source>
        <dbReference type="SAM" id="MobiDB-lite"/>
    </source>
</evidence>
<dbReference type="InterPro" id="IPR008189">
    <property type="entry name" value="rRNA_ssu_MeTfrase_I"/>
</dbReference>
<evidence type="ECO:0000256" key="5">
    <source>
        <dbReference type="ARBA" id="ARBA00022691"/>
    </source>
</evidence>
<protein>
    <submittedName>
        <fullName evidence="8">Ribosomal RNA small subunit methyltransferase I</fullName>
    </submittedName>
</protein>
<dbReference type="GO" id="GO:0032259">
    <property type="term" value="P:methylation"/>
    <property type="evidence" value="ECO:0007669"/>
    <property type="project" value="UniProtKB-KW"/>
</dbReference>
<dbReference type="NCBIfam" id="TIGR00096">
    <property type="entry name" value="16S rRNA (cytidine(1402)-2'-O)-methyltransferase"/>
    <property type="match status" value="1"/>
</dbReference>
<keyword evidence="3 8" id="KW-0489">Methyltransferase</keyword>
<gene>
    <name evidence="8" type="ORF">GBAR_LOCUS3993</name>
</gene>
<dbReference type="FunFam" id="3.30.950.10:FF:000002">
    <property type="entry name" value="Ribosomal RNA small subunit methyltransferase I"/>
    <property type="match status" value="1"/>
</dbReference>
<evidence type="ECO:0000256" key="1">
    <source>
        <dbReference type="ARBA" id="ARBA00022490"/>
    </source>
</evidence>
<organism evidence="8 9">
    <name type="scientific">Geodia barretti</name>
    <name type="common">Barrett's horny sponge</name>
    <dbReference type="NCBI Taxonomy" id="519541"/>
    <lineage>
        <taxon>Eukaryota</taxon>
        <taxon>Metazoa</taxon>
        <taxon>Porifera</taxon>
        <taxon>Demospongiae</taxon>
        <taxon>Heteroscleromorpha</taxon>
        <taxon>Tetractinellida</taxon>
        <taxon>Astrophorina</taxon>
        <taxon>Geodiidae</taxon>
        <taxon>Geodia</taxon>
    </lineage>
</organism>
<keyword evidence="9" id="KW-1185">Reference proteome</keyword>
<evidence type="ECO:0000256" key="2">
    <source>
        <dbReference type="ARBA" id="ARBA00022552"/>
    </source>
</evidence>
<keyword evidence="4" id="KW-0808">Transferase</keyword>
<feature type="region of interest" description="Disordered" evidence="6">
    <location>
        <begin position="239"/>
        <end position="295"/>
    </location>
</feature>
<accession>A0AA35R737</accession>
<dbReference type="HAMAP" id="MF_01877">
    <property type="entry name" value="16SrRNA_methyltr_I"/>
    <property type="match status" value="1"/>
</dbReference>
<dbReference type="InterPro" id="IPR000878">
    <property type="entry name" value="4pyrrol_Mease"/>
</dbReference>
<dbReference type="SUPFAM" id="SSF53790">
    <property type="entry name" value="Tetrapyrrole methylase"/>
    <property type="match status" value="1"/>
</dbReference>
<dbReference type="GO" id="GO:0008168">
    <property type="term" value="F:methyltransferase activity"/>
    <property type="evidence" value="ECO:0007669"/>
    <property type="project" value="UniProtKB-KW"/>
</dbReference>
<evidence type="ECO:0000313" key="9">
    <source>
        <dbReference type="Proteomes" id="UP001174909"/>
    </source>
</evidence>
<dbReference type="Pfam" id="PF00590">
    <property type="entry name" value="TP_methylase"/>
    <property type="match status" value="1"/>
</dbReference>